<sequence length="250" mass="28159">MSKDVHEELQKSMQKAWQSYEPDAEDINVPAPDLAFLQDGSSKVIDPQEMNLDFLSGEKKHKRHISKVAKVAAILLAILVTSSGMAVFMNSDASYGVKGVFQNIKHYISPQEEPSMNEQGSLSLEVTDWEKLDEGKNVVPTLYIPQYIPKDYTFSKCTFFKSEGIASNFYEFTKGEETLLVTVDTYNGSTDIYLSGEEYKSPYSDKEIYVEKTDGEYTATYVDESIYIRVVSTISNEENVKVIEGVEPSK</sequence>
<name>A0A9J6QK15_9FIRM</name>
<dbReference type="AlphaFoldDB" id="A0A9J6QK15"/>
<accession>A0A9J6QK15</accession>
<reference evidence="2" key="1">
    <citation type="submission" date="2022-09" db="EMBL/GenBank/DDBJ databases">
        <title>Culturomic study of gut microbiota in children with autism spectrum disorder.</title>
        <authorList>
            <person name="Efimov B.A."/>
            <person name="Chaplin A.V."/>
            <person name="Sokolova S.R."/>
            <person name="Pikina A.P."/>
            <person name="Korzhanova M."/>
            <person name="Belova V."/>
            <person name="Korostin D."/>
        </authorList>
    </citation>
    <scope>NUCLEOTIDE SEQUENCE</scope>
    <source>
        <strain evidence="2">ASD5510</strain>
    </source>
</reference>
<keyword evidence="1" id="KW-0472">Membrane</keyword>
<evidence type="ECO:0000256" key="1">
    <source>
        <dbReference type="SAM" id="Phobius"/>
    </source>
</evidence>
<evidence type="ECO:0000313" key="3">
    <source>
        <dbReference type="Proteomes" id="UP001065549"/>
    </source>
</evidence>
<comment type="caution">
    <text evidence="2">The sequence shown here is derived from an EMBL/GenBank/DDBJ whole genome shotgun (WGS) entry which is preliminary data.</text>
</comment>
<keyword evidence="1" id="KW-1133">Transmembrane helix</keyword>
<organism evidence="2 3">
    <name type="scientific">Hominibacterium faecale</name>
    <dbReference type="NCBI Taxonomy" id="2839743"/>
    <lineage>
        <taxon>Bacteria</taxon>
        <taxon>Bacillati</taxon>
        <taxon>Bacillota</taxon>
        <taxon>Clostridia</taxon>
        <taxon>Peptostreptococcales</taxon>
        <taxon>Anaerovoracaceae</taxon>
        <taxon>Hominibacterium</taxon>
    </lineage>
</organism>
<proteinExistence type="predicted"/>
<dbReference type="EMBL" id="JAOSHN010000002">
    <property type="protein sequence ID" value="MCU7377824.1"/>
    <property type="molecule type" value="Genomic_DNA"/>
</dbReference>
<protein>
    <submittedName>
        <fullName evidence="2">DUF4367 domain-containing protein</fullName>
    </submittedName>
</protein>
<feature type="transmembrane region" description="Helical" evidence="1">
    <location>
        <begin position="68"/>
        <end position="89"/>
    </location>
</feature>
<evidence type="ECO:0000313" key="2">
    <source>
        <dbReference type="EMBL" id="MCU7377824.1"/>
    </source>
</evidence>
<gene>
    <name evidence="2" type="ORF">OBO34_05580</name>
</gene>
<keyword evidence="3" id="KW-1185">Reference proteome</keyword>
<keyword evidence="1" id="KW-0812">Transmembrane</keyword>
<dbReference type="RefSeq" id="WP_253019654.1">
    <property type="nucleotide sequence ID" value="NZ_JAOSHN010000002.1"/>
</dbReference>
<dbReference type="Proteomes" id="UP001065549">
    <property type="component" value="Unassembled WGS sequence"/>
</dbReference>